<keyword evidence="2" id="KW-0649">Protein kinase inhibitor</keyword>
<evidence type="ECO:0000256" key="1">
    <source>
        <dbReference type="ARBA" id="ARBA00007120"/>
    </source>
</evidence>
<dbReference type="Gene3D" id="3.90.280.10">
    <property type="entry name" value="PEBP-like"/>
    <property type="match status" value="1"/>
</dbReference>
<dbReference type="InterPro" id="IPR005247">
    <property type="entry name" value="YbhB_YbcL/LppC-like"/>
</dbReference>
<name>A0ABN2UQ64_9MICC</name>
<evidence type="ECO:0000313" key="3">
    <source>
        <dbReference type="Proteomes" id="UP001501461"/>
    </source>
</evidence>
<dbReference type="Pfam" id="PF01161">
    <property type="entry name" value="PBP"/>
    <property type="match status" value="1"/>
</dbReference>
<dbReference type="RefSeq" id="WP_343958716.1">
    <property type="nucleotide sequence ID" value="NZ_BAAAMN010000048.1"/>
</dbReference>
<dbReference type="EMBL" id="BAAAMN010000048">
    <property type="protein sequence ID" value="GAA2041588.1"/>
    <property type="molecule type" value="Genomic_DNA"/>
</dbReference>
<proteinExistence type="inferred from homology"/>
<dbReference type="GO" id="GO:0004860">
    <property type="term" value="F:protein kinase inhibitor activity"/>
    <property type="evidence" value="ECO:0007669"/>
    <property type="project" value="UniProtKB-KW"/>
</dbReference>
<reference evidence="2 3" key="1">
    <citation type="journal article" date="2019" name="Int. J. Syst. Evol. Microbiol.">
        <title>The Global Catalogue of Microorganisms (GCM) 10K type strain sequencing project: providing services to taxonomists for standard genome sequencing and annotation.</title>
        <authorList>
            <consortium name="The Broad Institute Genomics Platform"/>
            <consortium name="The Broad Institute Genome Sequencing Center for Infectious Disease"/>
            <person name="Wu L."/>
            <person name="Ma J."/>
        </authorList>
    </citation>
    <scope>NUCLEOTIDE SEQUENCE [LARGE SCALE GENOMIC DNA]</scope>
    <source>
        <strain evidence="2 3">JCM 13595</strain>
    </source>
</reference>
<sequence length="182" mass="19399">MSFDPYAPLPDLVQMTMSSEDFTDGDRLPTRSVMESLGLGGKDEVPQLSWDNIPEGTKTFALTCLDPDAPTASGFWHMSAFNIPATVTSLPGGAVAWGTIDWSAFGVSGADQGPIFVKNDRNVAGYTGAAPPEGHPDHRYMFVIHAVGTELELGNDATPAQVGFNLFKHAIGRGRITGVFGR</sequence>
<gene>
    <name evidence="2" type="ORF">GCM10009720_22650</name>
</gene>
<dbReference type="InterPro" id="IPR008914">
    <property type="entry name" value="PEBP"/>
</dbReference>
<comment type="caution">
    <text evidence="2">The sequence shown here is derived from an EMBL/GenBank/DDBJ whole genome shotgun (WGS) entry which is preliminary data.</text>
</comment>
<dbReference type="PANTHER" id="PTHR30289:SF1">
    <property type="entry name" value="PEBP (PHOSPHATIDYLETHANOLAMINE-BINDING PROTEIN) FAMILY PROTEIN"/>
    <property type="match status" value="1"/>
</dbReference>
<organism evidence="2 3">
    <name type="scientific">Yaniella flava</name>
    <dbReference type="NCBI Taxonomy" id="287930"/>
    <lineage>
        <taxon>Bacteria</taxon>
        <taxon>Bacillati</taxon>
        <taxon>Actinomycetota</taxon>
        <taxon>Actinomycetes</taxon>
        <taxon>Micrococcales</taxon>
        <taxon>Micrococcaceae</taxon>
        <taxon>Yaniella</taxon>
    </lineage>
</organism>
<keyword evidence="3" id="KW-1185">Reference proteome</keyword>
<dbReference type="CDD" id="cd00865">
    <property type="entry name" value="PEBP_bact_arch"/>
    <property type="match status" value="1"/>
</dbReference>
<comment type="similarity">
    <text evidence="1">Belongs to the UPF0098 family.</text>
</comment>
<evidence type="ECO:0000313" key="2">
    <source>
        <dbReference type="EMBL" id="GAA2041588.1"/>
    </source>
</evidence>
<dbReference type="Proteomes" id="UP001501461">
    <property type="component" value="Unassembled WGS sequence"/>
</dbReference>
<dbReference type="NCBIfam" id="TIGR00481">
    <property type="entry name" value="YbhB/YbcL family Raf kinase inhibitor-like protein"/>
    <property type="match status" value="1"/>
</dbReference>
<dbReference type="InterPro" id="IPR036610">
    <property type="entry name" value="PEBP-like_sf"/>
</dbReference>
<protein>
    <submittedName>
        <fullName evidence="2">YbhB/YbcL family Raf kinase inhibitor-like protein</fullName>
    </submittedName>
</protein>
<dbReference type="SUPFAM" id="SSF49777">
    <property type="entry name" value="PEBP-like"/>
    <property type="match status" value="1"/>
</dbReference>
<dbReference type="PANTHER" id="PTHR30289">
    <property type="entry name" value="UNCHARACTERIZED PROTEIN YBCL-RELATED"/>
    <property type="match status" value="1"/>
</dbReference>
<accession>A0ABN2UQ64</accession>